<evidence type="ECO:0000256" key="2">
    <source>
        <dbReference type="ARBA" id="ARBA00006706"/>
    </source>
</evidence>
<accession>A0ABY5NEC9</accession>
<feature type="compositionally biased region" description="Gly residues" evidence="7">
    <location>
        <begin position="10"/>
        <end position="19"/>
    </location>
</feature>
<protein>
    <submittedName>
        <fullName evidence="8">Polyprenyl synthetase family protein</fullName>
    </submittedName>
</protein>
<keyword evidence="5" id="KW-0460">Magnesium</keyword>
<dbReference type="InterPro" id="IPR008949">
    <property type="entry name" value="Isoprenoid_synthase_dom_sf"/>
</dbReference>
<dbReference type="RefSeq" id="WP_079047183.1">
    <property type="nucleotide sequence ID" value="NZ_CP102332.1"/>
</dbReference>
<dbReference type="EMBL" id="CP102332">
    <property type="protein sequence ID" value="UUS34354.1"/>
    <property type="molecule type" value="Genomic_DNA"/>
</dbReference>
<dbReference type="PANTHER" id="PTHR12001">
    <property type="entry name" value="GERANYLGERANYL PYROPHOSPHATE SYNTHASE"/>
    <property type="match status" value="1"/>
</dbReference>
<name>A0ABY5NEC9_9ACTN</name>
<organism evidence="8 9">
    <name type="scientific">Streptomyces changanensis</name>
    <dbReference type="NCBI Taxonomy" id="2964669"/>
    <lineage>
        <taxon>Bacteria</taxon>
        <taxon>Bacillati</taxon>
        <taxon>Actinomycetota</taxon>
        <taxon>Actinomycetes</taxon>
        <taxon>Kitasatosporales</taxon>
        <taxon>Streptomycetaceae</taxon>
        <taxon>Streptomyces</taxon>
    </lineage>
</organism>
<feature type="compositionally biased region" description="Basic and acidic residues" evidence="7">
    <location>
        <begin position="404"/>
        <end position="415"/>
    </location>
</feature>
<evidence type="ECO:0000256" key="5">
    <source>
        <dbReference type="ARBA" id="ARBA00022842"/>
    </source>
</evidence>
<evidence type="ECO:0000313" key="8">
    <source>
        <dbReference type="EMBL" id="UUS34354.1"/>
    </source>
</evidence>
<keyword evidence="9" id="KW-1185">Reference proteome</keyword>
<feature type="region of interest" description="Disordered" evidence="7">
    <location>
        <begin position="1"/>
        <end position="27"/>
    </location>
</feature>
<evidence type="ECO:0000313" key="9">
    <source>
        <dbReference type="Proteomes" id="UP001060150"/>
    </source>
</evidence>
<keyword evidence="3 6" id="KW-0808">Transferase</keyword>
<dbReference type="Proteomes" id="UP001060150">
    <property type="component" value="Chromosome"/>
</dbReference>
<dbReference type="InterPro" id="IPR000092">
    <property type="entry name" value="Polyprenyl_synt"/>
</dbReference>
<sequence length="427" mass="43971">MLGIRTTAPGGDGRPGSGGARDAPRTARDATAAVEVVLAEHLRGRLREAREVDPVYARDVAGRVAAFVQRGGKRLRTAFLWCGWRAAGGTGDPEAVLRTGAALELLQACALVHDDVMDGSPMRRGAPSVQAEYARLHDTGRMRGTPGAFSTAAAVLAGDLALAWADDLLAETALATPRPRRLHAEWRAMRGEMVAGQYRDIHAQATGASGVGEAVVIAVLKSALYTVERPLALGGTLAGADDTVLDALRSAGRCAGLAFQLRDDLLGAFGEPAVTGKPAGEDLRGRKLTYLLAVTASLAAASGDEEAVAALRPPAGDVTDEEVARIRAAMERTGARAAVEGRIGELAALSLRHFAASGADAGARDDFAASVEAAVGPVPAGDDARDDARTDPPGDRGTNPPGGRRTDPPGDRRNDAPNGATPTEGTA</sequence>
<feature type="compositionally biased region" description="Basic and acidic residues" evidence="7">
    <location>
        <begin position="382"/>
        <end position="394"/>
    </location>
</feature>
<dbReference type="InterPro" id="IPR033749">
    <property type="entry name" value="Polyprenyl_synt_CS"/>
</dbReference>
<dbReference type="CDD" id="cd00685">
    <property type="entry name" value="Trans_IPPS_HT"/>
    <property type="match status" value="1"/>
</dbReference>
<evidence type="ECO:0000256" key="7">
    <source>
        <dbReference type="SAM" id="MobiDB-lite"/>
    </source>
</evidence>
<dbReference type="SFLD" id="SFLDS00005">
    <property type="entry name" value="Isoprenoid_Synthase_Type_I"/>
    <property type="match status" value="1"/>
</dbReference>
<dbReference type="Pfam" id="PF00348">
    <property type="entry name" value="polyprenyl_synt"/>
    <property type="match status" value="1"/>
</dbReference>
<feature type="region of interest" description="Disordered" evidence="7">
    <location>
        <begin position="375"/>
        <end position="427"/>
    </location>
</feature>
<evidence type="ECO:0000256" key="4">
    <source>
        <dbReference type="ARBA" id="ARBA00022723"/>
    </source>
</evidence>
<evidence type="ECO:0000256" key="1">
    <source>
        <dbReference type="ARBA" id="ARBA00001946"/>
    </source>
</evidence>
<reference evidence="8" key="1">
    <citation type="submission" date="2022-08" db="EMBL/GenBank/DDBJ databases">
        <title>Streptomyces changanensis sp. nov., an actinomycete isolated from soil.</title>
        <authorList>
            <person name="Wu H."/>
            <person name="Han L."/>
        </authorList>
    </citation>
    <scope>NUCLEOTIDE SEQUENCE</scope>
    <source>
        <strain evidence="8">HL-66</strain>
    </source>
</reference>
<dbReference type="PANTHER" id="PTHR12001:SF85">
    <property type="entry name" value="SHORT CHAIN ISOPRENYL DIPHOSPHATE SYNTHASE"/>
    <property type="match status" value="1"/>
</dbReference>
<dbReference type="Gene3D" id="1.10.600.10">
    <property type="entry name" value="Farnesyl Diphosphate Synthase"/>
    <property type="match status" value="1"/>
</dbReference>
<evidence type="ECO:0000256" key="6">
    <source>
        <dbReference type="RuleBase" id="RU004466"/>
    </source>
</evidence>
<keyword evidence="4" id="KW-0479">Metal-binding</keyword>
<dbReference type="SUPFAM" id="SSF48576">
    <property type="entry name" value="Terpenoid synthases"/>
    <property type="match status" value="1"/>
</dbReference>
<evidence type="ECO:0000256" key="3">
    <source>
        <dbReference type="ARBA" id="ARBA00022679"/>
    </source>
</evidence>
<proteinExistence type="inferred from homology"/>
<dbReference type="PROSITE" id="PS00723">
    <property type="entry name" value="POLYPRENYL_SYNTHASE_1"/>
    <property type="match status" value="1"/>
</dbReference>
<gene>
    <name evidence="8" type="ORF">NRO40_28335</name>
</gene>
<comment type="cofactor">
    <cofactor evidence="1">
        <name>Mg(2+)</name>
        <dbReference type="ChEBI" id="CHEBI:18420"/>
    </cofactor>
</comment>
<comment type="similarity">
    <text evidence="2 6">Belongs to the FPP/GGPP synthase family.</text>
</comment>